<evidence type="ECO:0000256" key="1">
    <source>
        <dbReference type="ARBA" id="ARBA00005380"/>
    </source>
</evidence>
<dbReference type="AlphaFoldDB" id="A0A1G9WFH0"/>
<dbReference type="GO" id="GO:0005988">
    <property type="term" value="P:lactose metabolic process"/>
    <property type="evidence" value="ECO:0007669"/>
    <property type="project" value="UniProtKB-KW"/>
</dbReference>
<comment type="pathway">
    <text evidence="7">Carbohydrate metabolism; D-tagatose 6-phosphate degradation; D-glyceraldehyde 3-phosphate and glycerone phosphate from D-tagatose 6-phosphate: step 1/2.</text>
</comment>
<dbReference type="PROSITE" id="PS00584">
    <property type="entry name" value="PFKB_KINASES_2"/>
    <property type="match status" value="1"/>
</dbReference>
<comment type="catalytic activity">
    <reaction evidence="7">
        <text>D-tagatofuranose 6-phosphate + ATP = D-tagatofuranose 1,6-bisphosphate + ADP + H(+)</text>
        <dbReference type="Rhea" id="RHEA:12420"/>
        <dbReference type="ChEBI" id="CHEBI:15378"/>
        <dbReference type="ChEBI" id="CHEBI:30616"/>
        <dbReference type="ChEBI" id="CHEBI:58694"/>
        <dbReference type="ChEBI" id="CHEBI:58695"/>
        <dbReference type="ChEBI" id="CHEBI:456216"/>
        <dbReference type="EC" id="2.7.1.144"/>
    </reaction>
</comment>
<keyword evidence="3 7" id="KW-0547">Nucleotide-binding</keyword>
<keyword evidence="2 7" id="KW-0808">Transferase</keyword>
<dbReference type="RefSeq" id="WP_091650380.1">
    <property type="nucleotide sequence ID" value="NZ_FNHQ01000014.1"/>
</dbReference>
<dbReference type="GO" id="GO:0016052">
    <property type="term" value="P:carbohydrate catabolic process"/>
    <property type="evidence" value="ECO:0007669"/>
    <property type="project" value="UniProtKB-ARBA"/>
</dbReference>
<dbReference type="PIRSF" id="PIRSF000535">
    <property type="entry name" value="1PFK/6PFK/LacC"/>
    <property type="match status" value="1"/>
</dbReference>
<dbReference type="InterPro" id="IPR002173">
    <property type="entry name" value="Carboh/pur_kinase_PfkB_CS"/>
</dbReference>
<feature type="domain" description="Carbohydrate kinase PfkB" evidence="10">
    <location>
        <begin position="18"/>
        <end position="282"/>
    </location>
</feature>
<evidence type="ECO:0000256" key="6">
    <source>
        <dbReference type="ARBA" id="ARBA00047745"/>
    </source>
</evidence>
<dbReference type="GO" id="GO:0044281">
    <property type="term" value="P:small molecule metabolic process"/>
    <property type="evidence" value="ECO:0007669"/>
    <property type="project" value="UniProtKB-ARBA"/>
</dbReference>
<evidence type="ECO:0000313" key="12">
    <source>
        <dbReference type="Proteomes" id="UP000199309"/>
    </source>
</evidence>
<sequence length="300" mass="32533">MIYTVTFNPSLDYVVTMDKLNLGNINRAETETIYPGGKGINVALVLGNLGIPAKMLGFIAGFTGQEIEHLSRLYGGNCDFIKLDTGYSRINTKISADTETAVNGQGPSIPSEKLQRLMQQIDELHAGDILVLAGSIPADIPDDMYEQILQRLETRSIRTVVDATGELLRNVLKYKPFLIKPNQDELGEIFQVTLTTDEEIIYYAQRLQTEGAKNVLVSLGSKGALLIGENGTIYRQASPPGRLVNSVGAGDSMVAGFIAGYLHNGNVEEALRLGVCTGSASAFKNWLATKHDVSQVLLTL</sequence>
<dbReference type="EMBL" id="FNHQ01000014">
    <property type="protein sequence ID" value="SDM83312.1"/>
    <property type="molecule type" value="Genomic_DNA"/>
</dbReference>
<dbReference type="Gene3D" id="3.40.1190.20">
    <property type="match status" value="1"/>
</dbReference>
<reference evidence="11 12" key="1">
    <citation type="submission" date="2016-10" db="EMBL/GenBank/DDBJ databases">
        <authorList>
            <person name="de Groot N.N."/>
        </authorList>
    </citation>
    <scope>NUCLEOTIDE SEQUENCE [LARGE SCALE GENOMIC DNA]</scope>
    <source>
        <strain evidence="11 12">DSM 16981</strain>
    </source>
</reference>
<evidence type="ECO:0000313" key="11">
    <source>
        <dbReference type="EMBL" id="SDM83312.1"/>
    </source>
</evidence>
<evidence type="ECO:0000256" key="8">
    <source>
        <dbReference type="RuleBase" id="RU003704"/>
    </source>
</evidence>
<evidence type="ECO:0000256" key="2">
    <source>
        <dbReference type="ARBA" id="ARBA00022679"/>
    </source>
</evidence>
<gene>
    <name evidence="11" type="ORF">SAMN05660299_01621</name>
</gene>
<dbReference type="GO" id="GO:0005829">
    <property type="term" value="C:cytosol"/>
    <property type="evidence" value="ECO:0007669"/>
    <property type="project" value="TreeGrafter"/>
</dbReference>
<dbReference type="OrthoDB" id="9801219at2"/>
<dbReference type="STRING" id="349095.SAMN05660299_01621"/>
<dbReference type="NCBIfam" id="TIGR03168">
    <property type="entry name" value="1-PFK"/>
    <property type="match status" value="1"/>
</dbReference>
<dbReference type="InterPro" id="IPR011611">
    <property type="entry name" value="PfkB_dom"/>
</dbReference>
<keyword evidence="5 7" id="KW-0067">ATP-binding</keyword>
<evidence type="ECO:0000256" key="7">
    <source>
        <dbReference type="PIRNR" id="PIRNR000535"/>
    </source>
</evidence>
<evidence type="ECO:0000256" key="9">
    <source>
        <dbReference type="RuleBase" id="RU369061"/>
    </source>
</evidence>
<comment type="similarity">
    <text evidence="7">Belongs to the carbohydrate kinase PfkB family. LacC subfamily.</text>
</comment>
<dbReference type="CDD" id="cd01164">
    <property type="entry name" value="FruK_PfkB_like"/>
    <property type="match status" value="1"/>
</dbReference>
<dbReference type="FunFam" id="3.40.1190.20:FF:000001">
    <property type="entry name" value="Phosphofructokinase"/>
    <property type="match status" value="1"/>
</dbReference>
<accession>A0A1G9WFH0</accession>
<comment type="catalytic activity">
    <reaction evidence="6 9">
        <text>beta-D-fructose 1-phosphate + ATP = beta-D-fructose 1,6-bisphosphate + ADP + H(+)</text>
        <dbReference type="Rhea" id="RHEA:14213"/>
        <dbReference type="ChEBI" id="CHEBI:15378"/>
        <dbReference type="ChEBI" id="CHEBI:30616"/>
        <dbReference type="ChEBI" id="CHEBI:32966"/>
        <dbReference type="ChEBI" id="CHEBI:138881"/>
        <dbReference type="ChEBI" id="CHEBI:456216"/>
        <dbReference type="EC" id="2.7.1.56"/>
    </reaction>
</comment>
<evidence type="ECO:0000256" key="3">
    <source>
        <dbReference type="ARBA" id="ARBA00022741"/>
    </source>
</evidence>
<evidence type="ECO:0000256" key="4">
    <source>
        <dbReference type="ARBA" id="ARBA00022777"/>
    </source>
</evidence>
<evidence type="ECO:0000259" key="10">
    <source>
        <dbReference type="Pfam" id="PF00294"/>
    </source>
</evidence>
<dbReference type="InterPro" id="IPR017583">
    <property type="entry name" value="Tagatose/fructose_Pkinase"/>
</dbReference>
<dbReference type="GO" id="GO:2001059">
    <property type="term" value="P:D-tagatose 6-phosphate catabolic process"/>
    <property type="evidence" value="ECO:0007669"/>
    <property type="project" value="UniProtKB-UniPathway"/>
</dbReference>
<dbReference type="InterPro" id="IPR002139">
    <property type="entry name" value="Ribo/fructo_kinase"/>
</dbReference>
<dbReference type="GO" id="GO:0005524">
    <property type="term" value="F:ATP binding"/>
    <property type="evidence" value="ECO:0007669"/>
    <property type="project" value="UniProtKB-UniRule"/>
</dbReference>
<dbReference type="UniPathway" id="UPA00704">
    <property type="reaction ID" value="UER00715"/>
</dbReference>
<keyword evidence="12" id="KW-1185">Reference proteome</keyword>
<organism evidence="11 12">
    <name type="scientific">Megasphaera paucivorans</name>
    <dbReference type="NCBI Taxonomy" id="349095"/>
    <lineage>
        <taxon>Bacteria</taxon>
        <taxon>Bacillati</taxon>
        <taxon>Bacillota</taxon>
        <taxon>Negativicutes</taxon>
        <taxon>Veillonellales</taxon>
        <taxon>Veillonellaceae</taxon>
        <taxon>Megasphaera</taxon>
    </lineage>
</organism>
<keyword evidence="7" id="KW-0423">Lactose metabolism</keyword>
<dbReference type="Proteomes" id="UP000199309">
    <property type="component" value="Unassembled WGS sequence"/>
</dbReference>
<dbReference type="PANTHER" id="PTHR46566">
    <property type="entry name" value="1-PHOSPHOFRUCTOKINASE-RELATED"/>
    <property type="match status" value="1"/>
</dbReference>
<dbReference type="GO" id="GO:0008662">
    <property type="term" value="F:1-phosphofructokinase activity"/>
    <property type="evidence" value="ECO:0007669"/>
    <property type="project" value="UniProtKB-UniRule"/>
</dbReference>
<dbReference type="PRINTS" id="PR00990">
    <property type="entry name" value="RIBOKINASE"/>
</dbReference>
<name>A0A1G9WFH0_9FIRM</name>
<protein>
    <recommendedName>
        <fullName evidence="7">Tagatose-6-phosphate kinase</fullName>
        <ecNumber evidence="7">2.7.1.144</ecNumber>
    </recommendedName>
</protein>
<dbReference type="PANTHER" id="PTHR46566:SF1">
    <property type="entry name" value="1-PHOSPHOFRUCTOKINASE"/>
    <property type="match status" value="1"/>
</dbReference>
<comment type="similarity">
    <text evidence="1">Belongs to the carbohydrate kinase pfkB family.</text>
</comment>
<evidence type="ECO:0000256" key="5">
    <source>
        <dbReference type="ARBA" id="ARBA00022840"/>
    </source>
</evidence>
<dbReference type="Pfam" id="PF00294">
    <property type="entry name" value="PfkB"/>
    <property type="match status" value="1"/>
</dbReference>
<dbReference type="NCBIfam" id="TIGR03828">
    <property type="entry name" value="pfkB"/>
    <property type="match status" value="1"/>
</dbReference>
<dbReference type="GO" id="GO:0009024">
    <property type="term" value="F:tagatose-6-phosphate kinase activity"/>
    <property type="evidence" value="ECO:0007669"/>
    <property type="project" value="UniProtKB-EC"/>
</dbReference>
<comment type="function">
    <text evidence="9">Catalyzes the ATP-dependent phosphorylation of fructose-l-phosphate to fructose-l,6-bisphosphate.</text>
</comment>
<dbReference type="EC" id="2.7.1.144" evidence="7"/>
<dbReference type="SUPFAM" id="SSF53613">
    <property type="entry name" value="Ribokinase-like"/>
    <property type="match status" value="1"/>
</dbReference>
<dbReference type="InterPro" id="IPR029056">
    <property type="entry name" value="Ribokinase-like"/>
</dbReference>
<keyword evidence="4 8" id="KW-0418">Kinase</keyword>
<dbReference type="InterPro" id="IPR022463">
    <property type="entry name" value="1-PFruKinase"/>
</dbReference>
<proteinExistence type="inferred from homology"/>